<dbReference type="InterPro" id="IPR000889">
    <property type="entry name" value="Glutathione_peroxidase"/>
</dbReference>
<dbReference type="PANTHER" id="PTHR11592">
    <property type="entry name" value="GLUTATHIONE PEROXIDASE"/>
    <property type="match status" value="1"/>
</dbReference>
<dbReference type="Pfam" id="PF00255">
    <property type="entry name" value="GSHPx"/>
    <property type="match status" value="1"/>
</dbReference>
<comment type="caution">
    <text evidence="6">The sequence shown here is derived from an EMBL/GenBank/DDBJ whole genome shotgun (WGS) entry which is preliminary data.</text>
</comment>
<dbReference type="PIRSF" id="PIRSF000303">
    <property type="entry name" value="Glutathion_perox"/>
    <property type="match status" value="1"/>
</dbReference>
<protein>
    <recommendedName>
        <fullName evidence="4">Glutathione peroxidase</fullName>
    </recommendedName>
</protein>
<keyword evidence="2 4" id="KW-0575">Peroxidase</keyword>
<evidence type="ECO:0000256" key="1">
    <source>
        <dbReference type="ARBA" id="ARBA00006926"/>
    </source>
</evidence>
<dbReference type="Proteomes" id="UP000727907">
    <property type="component" value="Unassembled WGS sequence"/>
</dbReference>
<dbReference type="SUPFAM" id="SSF52833">
    <property type="entry name" value="Thioredoxin-like"/>
    <property type="match status" value="1"/>
</dbReference>
<gene>
    <name evidence="6" type="ORF">KQ910_21330</name>
</gene>
<dbReference type="InterPro" id="IPR029759">
    <property type="entry name" value="GPX_AS"/>
</dbReference>
<evidence type="ECO:0000313" key="7">
    <source>
        <dbReference type="Proteomes" id="UP000727907"/>
    </source>
</evidence>
<dbReference type="PROSITE" id="PS51355">
    <property type="entry name" value="GLUTATHIONE_PEROXID_3"/>
    <property type="match status" value="1"/>
</dbReference>
<evidence type="ECO:0000256" key="3">
    <source>
        <dbReference type="ARBA" id="ARBA00023002"/>
    </source>
</evidence>
<comment type="similarity">
    <text evidence="1 4">Belongs to the glutathione peroxidase family.</text>
</comment>
<dbReference type="PROSITE" id="PS00460">
    <property type="entry name" value="GLUTATHIONE_PEROXID_1"/>
    <property type="match status" value="1"/>
</dbReference>
<name>A0ABS6ISZ6_9HYPH</name>
<organism evidence="6 7">
    <name type="scientific">Reyranella humidisoli</name>
    <dbReference type="NCBI Taxonomy" id="2849149"/>
    <lineage>
        <taxon>Bacteria</taxon>
        <taxon>Pseudomonadati</taxon>
        <taxon>Pseudomonadota</taxon>
        <taxon>Alphaproteobacteria</taxon>
        <taxon>Hyphomicrobiales</taxon>
        <taxon>Reyranellaceae</taxon>
        <taxon>Reyranella</taxon>
    </lineage>
</organism>
<evidence type="ECO:0000259" key="5">
    <source>
        <dbReference type="PROSITE" id="PS51352"/>
    </source>
</evidence>
<dbReference type="RefSeq" id="WP_068188860.1">
    <property type="nucleotide sequence ID" value="NZ_JAHOPB010000002.1"/>
</dbReference>
<evidence type="ECO:0000313" key="6">
    <source>
        <dbReference type="EMBL" id="MBU8876330.1"/>
    </source>
</evidence>
<dbReference type="Gene3D" id="3.40.30.10">
    <property type="entry name" value="Glutaredoxin"/>
    <property type="match status" value="1"/>
</dbReference>
<dbReference type="CDD" id="cd00340">
    <property type="entry name" value="GSH_Peroxidase"/>
    <property type="match status" value="1"/>
</dbReference>
<proteinExistence type="inferred from homology"/>
<evidence type="ECO:0000256" key="4">
    <source>
        <dbReference type="RuleBase" id="RU000499"/>
    </source>
</evidence>
<sequence length="157" mass="16990">MGAHDFSFTTIDGKPLDMKSLAGKPVLVVNVASYCGFTPQYTDMQALHETYGPKGLVVLGVPCNDFGAQEPRSEGEIAKFCESMYDVTFPLTAKQKVIGPDAHPLYKWIAAEAGEGAAPKWNFHKYLIGKDGSLQGAWPSRVRPASDEVRSAIEAAL</sequence>
<dbReference type="EMBL" id="JAHOPB010000002">
    <property type="protein sequence ID" value="MBU8876330.1"/>
    <property type="molecule type" value="Genomic_DNA"/>
</dbReference>
<dbReference type="PANTHER" id="PTHR11592:SF78">
    <property type="entry name" value="GLUTATHIONE PEROXIDASE"/>
    <property type="match status" value="1"/>
</dbReference>
<dbReference type="PRINTS" id="PR01011">
    <property type="entry name" value="GLUTPROXDASE"/>
</dbReference>
<evidence type="ECO:0000256" key="2">
    <source>
        <dbReference type="ARBA" id="ARBA00022559"/>
    </source>
</evidence>
<accession>A0ABS6ISZ6</accession>
<dbReference type="InterPro" id="IPR013766">
    <property type="entry name" value="Thioredoxin_domain"/>
</dbReference>
<feature type="domain" description="Thioredoxin" evidence="5">
    <location>
        <begin position="1"/>
        <end position="157"/>
    </location>
</feature>
<dbReference type="PROSITE" id="PS51352">
    <property type="entry name" value="THIOREDOXIN_2"/>
    <property type="match status" value="1"/>
</dbReference>
<dbReference type="InterPro" id="IPR036249">
    <property type="entry name" value="Thioredoxin-like_sf"/>
</dbReference>
<reference evidence="6 7" key="1">
    <citation type="submission" date="2021-06" db="EMBL/GenBank/DDBJ databases">
        <authorList>
            <person name="Lee D.H."/>
        </authorList>
    </citation>
    <scope>NUCLEOTIDE SEQUENCE [LARGE SCALE GENOMIC DNA]</scope>
    <source>
        <strain evidence="6 7">MMS21-HV4-11</strain>
    </source>
</reference>
<dbReference type="GO" id="GO:0004601">
    <property type="term" value="F:peroxidase activity"/>
    <property type="evidence" value="ECO:0007669"/>
    <property type="project" value="UniProtKB-KW"/>
</dbReference>
<keyword evidence="7" id="KW-1185">Reference proteome</keyword>
<keyword evidence="3 4" id="KW-0560">Oxidoreductase</keyword>